<evidence type="ECO:0000256" key="1">
    <source>
        <dbReference type="ARBA" id="ARBA00022741"/>
    </source>
</evidence>
<dbReference type="PROSITE" id="PS51419">
    <property type="entry name" value="RAB"/>
    <property type="match status" value="1"/>
</dbReference>
<reference evidence="3" key="1">
    <citation type="submission" date="2023-03" db="EMBL/GenBank/DDBJ databases">
        <title>Massive genome expansion in bonnet fungi (Mycena s.s.) driven by repeated elements and novel gene families across ecological guilds.</title>
        <authorList>
            <consortium name="Lawrence Berkeley National Laboratory"/>
            <person name="Harder C.B."/>
            <person name="Miyauchi S."/>
            <person name="Viragh M."/>
            <person name="Kuo A."/>
            <person name="Thoen E."/>
            <person name="Andreopoulos B."/>
            <person name="Lu D."/>
            <person name="Skrede I."/>
            <person name="Drula E."/>
            <person name="Henrissat B."/>
            <person name="Morin E."/>
            <person name="Kohler A."/>
            <person name="Barry K."/>
            <person name="LaButti K."/>
            <person name="Morin E."/>
            <person name="Salamov A."/>
            <person name="Lipzen A."/>
            <person name="Mereny Z."/>
            <person name="Hegedus B."/>
            <person name="Baldrian P."/>
            <person name="Stursova M."/>
            <person name="Weitz H."/>
            <person name="Taylor A."/>
            <person name="Grigoriev I.V."/>
            <person name="Nagy L.G."/>
            <person name="Martin F."/>
            <person name="Kauserud H."/>
        </authorList>
    </citation>
    <scope>NUCLEOTIDE SEQUENCE</scope>
    <source>
        <strain evidence="3">CBHHK188m</strain>
    </source>
</reference>
<dbReference type="SMART" id="SM00175">
    <property type="entry name" value="RAB"/>
    <property type="match status" value="1"/>
</dbReference>
<organism evidence="3 4">
    <name type="scientific">Mycena maculata</name>
    <dbReference type="NCBI Taxonomy" id="230809"/>
    <lineage>
        <taxon>Eukaryota</taxon>
        <taxon>Fungi</taxon>
        <taxon>Dikarya</taxon>
        <taxon>Basidiomycota</taxon>
        <taxon>Agaricomycotina</taxon>
        <taxon>Agaricomycetes</taxon>
        <taxon>Agaricomycetidae</taxon>
        <taxon>Agaricales</taxon>
        <taxon>Marasmiineae</taxon>
        <taxon>Mycenaceae</taxon>
        <taxon>Mycena</taxon>
    </lineage>
</organism>
<dbReference type="GO" id="GO:0003924">
    <property type="term" value="F:GTPase activity"/>
    <property type="evidence" value="ECO:0007669"/>
    <property type="project" value="InterPro"/>
</dbReference>
<keyword evidence="1" id="KW-0547">Nucleotide-binding</keyword>
<dbReference type="PANTHER" id="PTHR24072">
    <property type="entry name" value="RHO FAMILY GTPASE"/>
    <property type="match status" value="1"/>
</dbReference>
<dbReference type="Proteomes" id="UP001215280">
    <property type="component" value="Unassembled WGS sequence"/>
</dbReference>
<keyword evidence="2" id="KW-0342">GTP-binding</keyword>
<name>A0AAD7MY11_9AGAR</name>
<dbReference type="EMBL" id="JARJLG010000145">
    <property type="protein sequence ID" value="KAJ7737171.1"/>
    <property type="molecule type" value="Genomic_DNA"/>
</dbReference>
<dbReference type="Pfam" id="PF00071">
    <property type="entry name" value="Ras"/>
    <property type="match status" value="2"/>
</dbReference>
<dbReference type="InterPro" id="IPR001806">
    <property type="entry name" value="Small_GTPase"/>
</dbReference>
<evidence type="ECO:0000256" key="2">
    <source>
        <dbReference type="ARBA" id="ARBA00023134"/>
    </source>
</evidence>
<keyword evidence="4" id="KW-1185">Reference proteome</keyword>
<dbReference type="InterPro" id="IPR027417">
    <property type="entry name" value="P-loop_NTPase"/>
</dbReference>
<dbReference type="SMART" id="SM00173">
    <property type="entry name" value="RAS"/>
    <property type="match status" value="1"/>
</dbReference>
<dbReference type="AlphaFoldDB" id="A0AAD7MY11"/>
<comment type="caution">
    <text evidence="3">The sequence shown here is derived from an EMBL/GenBank/DDBJ whole genome shotgun (WGS) entry which is preliminary data.</text>
</comment>
<dbReference type="SUPFAM" id="SSF52540">
    <property type="entry name" value="P-loop containing nucleoside triphosphate hydrolases"/>
    <property type="match status" value="1"/>
</dbReference>
<evidence type="ECO:0000313" key="3">
    <source>
        <dbReference type="EMBL" id="KAJ7737171.1"/>
    </source>
</evidence>
<gene>
    <name evidence="3" type="ORF">DFH07DRAFT_966611</name>
</gene>
<accession>A0AAD7MY11</accession>
<sequence length="169" mass="18797">MATLRRKLVIVGNGACGKTSLLIVFSHGTFPVEYVPTVFKNYVTNIDVDGKRIELALSRILTPTPDSLDNVQEKWISEVLHFCPKLPIMLVGCKADLRQDLRVVEQLHKAGQRPMSTEQGKDVAQRIGAHIYRECSAKSGEGVKEVFRDAPATALKPIKKPHRPICIIL</sequence>
<dbReference type="PRINTS" id="PR00449">
    <property type="entry name" value="RASTRNSFRMNG"/>
</dbReference>
<dbReference type="GO" id="GO:0005525">
    <property type="term" value="F:GTP binding"/>
    <property type="evidence" value="ECO:0007669"/>
    <property type="project" value="UniProtKB-KW"/>
</dbReference>
<dbReference type="GO" id="GO:0007264">
    <property type="term" value="P:small GTPase-mediated signal transduction"/>
    <property type="evidence" value="ECO:0007669"/>
    <property type="project" value="InterPro"/>
</dbReference>
<dbReference type="Gene3D" id="3.40.50.300">
    <property type="entry name" value="P-loop containing nucleotide triphosphate hydrolases"/>
    <property type="match status" value="1"/>
</dbReference>
<protein>
    <submittedName>
        <fullName evidence="3">Protein rho1</fullName>
    </submittedName>
</protein>
<dbReference type="InterPro" id="IPR003578">
    <property type="entry name" value="Small_GTPase_Rho"/>
</dbReference>
<evidence type="ECO:0000313" key="4">
    <source>
        <dbReference type="Proteomes" id="UP001215280"/>
    </source>
</evidence>
<proteinExistence type="predicted"/>
<dbReference type="SMART" id="SM00174">
    <property type="entry name" value="RHO"/>
    <property type="match status" value="1"/>
</dbReference>
<dbReference type="PROSITE" id="PS51420">
    <property type="entry name" value="RHO"/>
    <property type="match status" value="1"/>
</dbReference>